<dbReference type="InterPro" id="IPR001849">
    <property type="entry name" value="PH_domain"/>
</dbReference>
<dbReference type="PROSITE" id="PS50003">
    <property type="entry name" value="PH_DOMAIN"/>
    <property type="match status" value="1"/>
</dbReference>
<dbReference type="InterPro" id="IPR045270">
    <property type="entry name" value="STKc_AGC"/>
</dbReference>
<feature type="domain" description="AGC-kinase C-terminal" evidence="13">
    <location>
        <begin position="355"/>
        <end position="428"/>
    </location>
</feature>
<dbReference type="EMBL" id="GIBP01002617">
    <property type="protein sequence ID" value="NDV31586.1"/>
    <property type="molecule type" value="Transcribed_RNA"/>
</dbReference>
<dbReference type="PANTHER" id="PTHR24351">
    <property type="entry name" value="RIBOSOMAL PROTEIN S6 KINASE"/>
    <property type="match status" value="1"/>
</dbReference>
<dbReference type="Gene3D" id="1.10.510.10">
    <property type="entry name" value="Transferase(Phosphotransferase) domain 1"/>
    <property type="match status" value="1"/>
</dbReference>
<proteinExistence type="inferred from homology"/>
<reference evidence="14" key="1">
    <citation type="journal article" date="2020" name="J. Eukaryot. Microbiol.">
        <title>De novo Sequencing, Assembly and Annotation of the Transcriptome for the Free-Living Testate Amoeba Arcella intermedia.</title>
        <authorList>
            <person name="Ribeiro G.M."/>
            <person name="Porfirio-Sousa A.L."/>
            <person name="Maurer-Alcala X.X."/>
            <person name="Katz L.A."/>
            <person name="Lahr D.J.G."/>
        </authorList>
    </citation>
    <scope>NUCLEOTIDE SEQUENCE</scope>
</reference>
<feature type="domain" description="Protein kinase" evidence="12">
    <location>
        <begin position="100"/>
        <end position="354"/>
    </location>
</feature>
<keyword evidence="5" id="KW-0808">Transferase</keyword>
<keyword evidence="3 10" id="KW-0723">Serine/threonine-protein kinase</keyword>
<dbReference type="InterPro" id="IPR011009">
    <property type="entry name" value="Kinase-like_dom_sf"/>
</dbReference>
<keyword evidence="7" id="KW-0418">Kinase</keyword>
<dbReference type="Pfam" id="PF00069">
    <property type="entry name" value="Pkinase"/>
    <property type="match status" value="1"/>
</dbReference>
<evidence type="ECO:0000256" key="3">
    <source>
        <dbReference type="ARBA" id="ARBA00022527"/>
    </source>
</evidence>
<comment type="similarity">
    <text evidence="1">Belongs to the protein kinase superfamily. AGC Ser/Thr protein kinase family. RAC subfamily.</text>
</comment>
<dbReference type="InterPro" id="IPR000719">
    <property type="entry name" value="Prot_kinase_dom"/>
</dbReference>
<evidence type="ECO:0000256" key="5">
    <source>
        <dbReference type="ARBA" id="ARBA00022679"/>
    </source>
</evidence>
<dbReference type="Pfam" id="PF00169">
    <property type="entry name" value="PH"/>
    <property type="match status" value="1"/>
</dbReference>
<dbReference type="SMART" id="SM00133">
    <property type="entry name" value="S_TK_X"/>
    <property type="match status" value="1"/>
</dbReference>
<sequence>MSYYTNESKKKKQGEILHKDILDVYPVDPDYKGKKFVFCITTKAPLNRPYYIQAGDNDSRGVWIKSVQQLIFEAVVDDINEARGGRKKTETGRKICYDDFERMRCIGRGGFGKVLLVKMKSTGEIYAMKILKKEFVIATKQVDHTHAERNVLVRVEHPFLPKLYYAFQDSTNLYFVMDFINGGELFFHLRKEKKFSEDRTKFYAAQIVTAISYLHSIGIIYRDLKPENILLTKSGDVVVTDFGLAKEGLHGPKAETETRAGTPEYLAPEVIIGQKYTKAVDWWSVGVLIFEMLFGYPPFLAEGIQQLFEKITKEPHQFPKPTSPEAVDIINKFLTKDPTKRLCDSAKIMAHPWFKSIDWKKLVKKEIAPPFVPKVNNEMDVSNVDENFLNESVEDKADPPGGHNRAISVDQLFVGFTFSPSMNEEIKN</sequence>
<protein>
    <recommendedName>
        <fullName evidence="2">non-specific serine/threonine protein kinase</fullName>
        <ecNumber evidence="2">2.7.11.1</ecNumber>
    </recommendedName>
</protein>
<dbReference type="CDD" id="cd05123">
    <property type="entry name" value="STKc_AGC"/>
    <property type="match status" value="1"/>
</dbReference>
<name>A0A6B2L3Q9_9EUKA</name>
<evidence type="ECO:0000259" key="13">
    <source>
        <dbReference type="PROSITE" id="PS51285"/>
    </source>
</evidence>
<dbReference type="GO" id="GO:0005524">
    <property type="term" value="F:ATP binding"/>
    <property type="evidence" value="ECO:0007669"/>
    <property type="project" value="UniProtKB-UniRule"/>
</dbReference>
<evidence type="ECO:0000256" key="4">
    <source>
        <dbReference type="ARBA" id="ARBA00022553"/>
    </source>
</evidence>
<dbReference type="Pfam" id="PF00433">
    <property type="entry name" value="Pkinase_C"/>
    <property type="match status" value="1"/>
</dbReference>
<keyword evidence="4" id="KW-0597">Phosphoprotein</keyword>
<dbReference type="PROSITE" id="PS00108">
    <property type="entry name" value="PROTEIN_KINASE_ST"/>
    <property type="match status" value="1"/>
</dbReference>
<evidence type="ECO:0000256" key="2">
    <source>
        <dbReference type="ARBA" id="ARBA00012513"/>
    </source>
</evidence>
<dbReference type="GO" id="GO:0004674">
    <property type="term" value="F:protein serine/threonine kinase activity"/>
    <property type="evidence" value="ECO:0007669"/>
    <property type="project" value="UniProtKB-KW"/>
</dbReference>
<keyword evidence="6 9" id="KW-0547">Nucleotide-binding</keyword>
<dbReference type="SUPFAM" id="SSF56112">
    <property type="entry name" value="Protein kinase-like (PK-like)"/>
    <property type="match status" value="1"/>
</dbReference>
<dbReference type="PROSITE" id="PS00107">
    <property type="entry name" value="PROTEIN_KINASE_ATP"/>
    <property type="match status" value="1"/>
</dbReference>
<evidence type="ECO:0000256" key="1">
    <source>
        <dbReference type="ARBA" id="ARBA00006935"/>
    </source>
</evidence>
<dbReference type="Gene3D" id="3.30.200.20">
    <property type="entry name" value="Phosphorylase Kinase, domain 1"/>
    <property type="match status" value="1"/>
</dbReference>
<evidence type="ECO:0000256" key="9">
    <source>
        <dbReference type="PROSITE-ProRule" id="PRU10141"/>
    </source>
</evidence>
<evidence type="ECO:0000259" key="12">
    <source>
        <dbReference type="PROSITE" id="PS50011"/>
    </source>
</evidence>
<dbReference type="FunFam" id="3.30.200.20:FF:000103">
    <property type="entry name" value="Protein kinase C"/>
    <property type="match status" value="1"/>
</dbReference>
<evidence type="ECO:0000256" key="10">
    <source>
        <dbReference type="RuleBase" id="RU000304"/>
    </source>
</evidence>
<dbReference type="SMART" id="SM00220">
    <property type="entry name" value="S_TKc"/>
    <property type="match status" value="1"/>
</dbReference>
<evidence type="ECO:0000259" key="11">
    <source>
        <dbReference type="PROSITE" id="PS50003"/>
    </source>
</evidence>
<evidence type="ECO:0000256" key="6">
    <source>
        <dbReference type="ARBA" id="ARBA00022741"/>
    </source>
</evidence>
<dbReference type="InterPro" id="IPR017441">
    <property type="entry name" value="Protein_kinase_ATP_BS"/>
</dbReference>
<dbReference type="FunFam" id="1.10.510.10:FF:000008">
    <property type="entry name" value="Non-specific serine/threonine protein kinase"/>
    <property type="match status" value="1"/>
</dbReference>
<feature type="domain" description="PH" evidence="11">
    <location>
        <begin position="1"/>
        <end position="72"/>
    </location>
</feature>
<dbReference type="EC" id="2.7.11.1" evidence="2"/>
<dbReference type="InterPro" id="IPR011993">
    <property type="entry name" value="PH-like_dom_sf"/>
</dbReference>
<dbReference type="PROSITE" id="PS51285">
    <property type="entry name" value="AGC_KINASE_CTER"/>
    <property type="match status" value="1"/>
</dbReference>
<evidence type="ECO:0000313" key="14">
    <source>
        <dbReference type="EMBL" id="NDV31586.1"/>
    </source>
</evidence>
<organism evidence="14">
    <name type="scientific">Arcella intermedia</name>
    <dbReference type="NCBI Taxonomy" id="1963864"/>
    <lineage>
        <taxon>Eukaryota</taxon>
        <taxon>Amoebozoa</taxon>
        <taxon>Tubulinea</taxon>
        <taxon>Elardia</taxon>
        <taxon>Arcellinida</taxon>
        <taxon>Sphaerothecina</taxon>
        <taxon>Arcellidae</taxon>
        <taxon>Arcella</taxon>
    </lineage>
</organism>
<dbReference type="PROSITE" id="PS50011">
    <property type="entry name" value="PROTEIN_KINASE_DOM"/>
    <property type="match status" value="1"/>
</dbReference>
<dbReference type="InterPro" id="IPR000961">
    <property type="entry name" value="AGC-kinase_C"/>
</dbReference>
<dbReference type="InterPro" id="IPR017892">
    <property type="entry name" value="Pkinase_C"/>
</dbReference>
<dbReference type="SUPFAM" id="SSF50729">
    <property type="entry name" value="PH domain-like"/>
    <property type="match status" value="1"/>
</dbReference>
<dbReference type="Gene3D" id="2.30.29.30">
    <property type="entry name" value="Pleckstrin-homology domain (PH domain)/Phosphotyrosine-binding domain (PTB)"/>
    <property type="match status" value="1"/>
</dbReference>
<accession>A0A6B2L3Q9</accession>
<dbReference type="AlphaFoldDB" id="A0A6B2L3Q9"/>
<evidence type="ECO:0000256" key="7">
    <source>
        <dbReference type="ARBA" id="ARBA00022777"/>
    </source>
</evidence>
<keyword evidence="8 9" id="KW-0067">ATP-binding</keyword>
<feature type="binding site" evidence="9">
    <location>
        <position position="129"/>
    </location>
    <ligand>
        <name>ATP</name>
        <dbReference type="ChEBI" id="CHEBI:30616"/>
    </ligand>
</feature>
<evidence type="ECO:0000256" key="8">
    <source>
        <dbReference type="ARBA" id="ARBA00022840"/>
    </source>
</evidence>
<dbReference type="InterPro" id="IPR008271">
    <property type="entry name" value="Ser/Thr_kinase_AS"/>
</dbReference>